<dbReference type="PANTHER" id="PTHR15710:SF217">
    <property type="entry name" value="E3 UBIQUITIN-PROTEIN LIGASE RDUF2"/>
    <property type="match status" value="1"/>
</dbReference>
<evidence type="ECO:0000256" key="5">
    <source>
        <dbReference type="SAM" id="Phobius"/>
    </source>
</evidence>
<name>A0A5E4R3V7_9NEOP</name>
<keyword evidence="5" id="KW-0812">Transmembrane</keyword>
<dbReference type="SMART" id="SM00184">
    <property type="entry name" value="RING"/>
    <property type="match status" value="1"/>
</dbReference>
<dbReference type="SUPFAM" id="SSF57850">
    <property type="entry name" value="RING/U-box"/>
    <property type="match status" value="1"/>
</dbReference>
<evidence type="ECO:0000313" key="7">
    <source>
        <dbReference type="EMBL" id="VVD03924.1"/>
    </source>
</evidence>
<feature type="domain" description="RING-type" evidence="6">
    <location>
        <begin position="72"/>
        <end position="113"/>
    </location>
</feature>
<dbReference type="GO" id="GO:0005737">
    <property type="term" value="C:cytoplasm"/>
    <property type="evidence" value="ECO:0007669"/>
    <property type="project" value="TreeGrafter"/>
</dbReference>
<keyword evidence="3" id="KW-0862">Zinc</keyword>
<evidence type="ECO:0000256" key="2">
    <source>
        <dbReference type="ARBA" id="ARBA00022771"/>
    </source>
</evidence>
<evidence type="ECO:0000256" key="4">
    <source>
        <dbReference type="PROSITE-ProRule" id="PRU00175"/>
    </source>
</evidence>
<reference evidence="7 8" key="1">
    <citation type="submission" date="2017-07" db="EMBL/GenBank/DDBJ databases">
        <authorList>
            <person name="Talla V."/>
            <person name="Backstrom N."/>
        </authorList>
    </citation>
    <scope>NUCLEOTIDE SEQUENCE [LARGE SCALE GENOMIC DNA]</scope>
</reference>
<keyword evidence="2 4" id="KW-0863">Zinc-finger</keyword>
<dbReference type="EMBL" id="FZQP02006815">
    <property type="protein sequence ID" value="VVD03924.1"/>
    <property type="molecule type" value="Genomic_DNA"/>
</dbReference>
<dbReference type="CDD" id="cd16454">
    <property type="entry name" value="RING-H2_PA-TM-RING"/>
    <property type="match status" value="1"/>
</dbReference>
<keyword evidence="5" id="KW-1133">Transmembrane helix</keyword>
<evidence type="ECO:0000313" key="8">
    <source>
        <dbReference type="Proteomes" id="UP000324832"/>
    </source>
</evidence>
<organism evidence="7 8">
    <name type="scientific">Leptidea sinapis</name>
    <dbReference type="NCBI Taxonomy" id="189913"/>
    <lineage>
        <taxon>Eukaryota</taxon>
        <taxon>Metazoa</taxon>
        <taxon>Ecdysozoa</taxon>
        <taxon>Arthropoda</taxon>
        <taxon>Hexapoda</taxon>
        <taxon>Insecta</taxon>
        <taxon>Pterygota</taxon>
        <taxon>Neoptera</taxon>
        <taxon>Endopterygota</taxon>
        <taxon>Lepidoptera</taxon>
        <taxon>Glossata</taxon>
        <taxon>Ditrysia</taxon>
        <taxon>Papilionoidea</taxon>
        <taxon>Pieridae</taxon>
        <taxon>Dismorphiinae</taxon>
        <taxon>Leptidea</taxon>
    </lineage>
</organism>
<dbReference type="GO" id="GO:0061630">
    <property type="term" value="F:ubiquitin protein ligase activity"/>
    <property type="evidence" value="ECO:0007669"/>
    <property type="project" value="TreeGrafter"/>
</dbReference>
<dbReference type="GO" id="GO:0016567">
    <property type="term" value="P:protein ubiquitination"/>
    <property type="evidence" value="ECO:0007669"/>
    <property type="project" value="TreeGrafter"/>
</dbReference>
<dbReference type="PROSITE" id="PS50089">
    <property type="entry name" value="ZF_RING_2"/>
    <property type="match status" value="1"/>
</dbReference>
<feature type="transmembrane region" description="Helical" evidence="5">
    <location>
        <begin position="23"/>
        <end position="45"/>
    </location>
</feature>
<accession>A0A5E4R3V7</accession>
<dbReference type="Pfam" id="PF13639">
    <property type="entry name" value="zf-RING_2"/>
    <property type="match status" value="1"/>
</dbReference>
<keyword evidence="1" id="KW-0479">Metal-binding</keyword>
<keyword evidence="8" id="KW-1185">Reference proteome</keyword>
<protein>
    <recommendedName>
        <fullName evidence="6">RING-type domain-containing protein</fullName>
    </recommendedName>
</protein>
<sequence length="130" mass="14547">MSLQKVDENELDEENRNNKSSNFATGLGIVAAVGIGVGAALYYFVHKSQRPANEGSTSEQAFRNRTNTLELCSICFEAILKDQPEMSFKCTHRFHAGCILPWLEGHQTCPNCRISSDRHLDSWTAVIIKM</sequence>
<gene>
    <name evidence="7" type="ORF">LSINAPIS_LOCUS13809</name>
</gene>
<keyword evidence="5" id="KW-0472">Membrane</keyword>
<dbReference type="InterPro" id="IPR013083">
    <property type="entry name" value="Znf_RING/FYVE/PHD"/>
</dbReference>
<evidence type="ECO:0000256" key="3">
    <source>
        <dbReference type="ARBA" id="ARBA00022833"/>
    </source>
</evidence>
<proteinExistence type="predicted"/>
<evidence type="ECO:0000259" key="6">
    <source>
        <dbReference type="PROSITE" id="PS50089"/>
    </source>
</evidence>
<dbReference type="Gene3D" id="3.30.40.10">
    <property type="entry name" value="Zinc/RING finger domain, C3HC4 (zinc finger)"/>
    <property type="match status" value="1"/>
</dbReference>
<dbReference type="Proteomes" id="UP000324832">
    <property type="component" value="Unassembled WGS sequence"/>
</dbReference>
<dbReference type="PANTHER" id="PTHR15710">
    <property type="entry name" value="E3 UBIQUITIN-PROTEIN LIGASE PRAJA"/>
    <property type="match status" value="1"/>
</dbReference>
<dbReference type="InterPro" id="IPR001841">
    <property type="entry name" value="Znf_RING"/>
</dbReference>
<evidence type="ECO:0000256" key="1">
    <source>
        <dbReference type="ARBA" id="ARBA00022723"/>
    </source>
</evidence>
<dbReference type="AlphaFoldDB" id="A0A5E4R3V7"/>
<dbReference type="GO" id="GO:0008270">
    <property type="term" value="F:zinc ion binding"/>
    <property type="evidence" value="ECO:0007669"/>
    <property type="project" value="UniProtKB-KW"/>
</dbReference>